<dbReference type="Proteomes" id="UP000188637">
    <property type="component" value="Unassembled WGS sequence"/>
</dbReference>
<sequence length="103" mass="12212">MEHFLVKITPEENWETFYLKCNILWMRHWQTSSVALYFVSQLASKHVKVVLFQEKEQMNFLGGITFTKNLLILLNRNVHQDGFVYSSKIAKALPFNFLEEKNT</sequence>
<gene>
    <name evidence="1" type="ORF">AN640_07700</name>
</gene>
<evidence type="ECO:0000313" key="2">
    <source>
        <dbReference type="Proteomes" id="UP000188637"/>
    </source>
</evidence>
<accession>A0ACC8XEX0</accession>
<name>A0ACC8XEX0_9FIRM</name>
<reference evidence="1" key="1">
    <citation type="submission" date="2016-08" db="EMBL/GenBank/DDBJ databases">
        <authorList>
            <person name="Ngugi D.K."/>
            <person name="Miyake S."/>
            <person name="Stingl U."/>
        </authorList>
    </citation>
    <scope>NUCLEOTIDE SEQUENCE</scope>
    <source>
        <strain evidence="1">SCG-D08WGA-EpuloA1</strain>
    </source>
</reference>
<dbReference type="EMBL" id="LJHD01000203">
    <property type="protein sequence ID" value="ONI41915.1"/>
    <property type="molecule type" value="Genomic_DNA"/>
</dbReference>
<protein>
    <submittedName>
        <fullName evidence="1">Uncharacterized protein</fullName>
    </submittedName>
</protein>
<keyword evidence="2" id="KW-1185">Reference proteome</keyword>
<proteinExistence type="predicted"/>
<organism evidence="1 2">
    <name type="scientific">Candidatus Epulonipiscium fishelsonii</name>
    <dbReference type="NCBI Taxonomy" id="77094"/>
    <lineage>
        <taxon>Bacteria</taxon>
        <taxon>Bacillati</taxon>
        <taxon>Bacillota</taxon>
        <taxon>Clostridia</taxon>
        <taxon>Lachnospirales</taxon>
        <taxon>Lachnospiraceae</taxon>
        <taxon>Candidatus Epulonipiscium</taxon>
    </lineage>
</organism>
<comment type="caution">
    <text evidence="1">The sequence shown here is derived from an EMBL/GenBank/DDBJ whole genome shotgun (WGS) entry which is preliminary data.</text>
</comment>
<evidence type="ECO:0000313" key="1">
    <source>
        <dbReference type="EMBL" id="ONI41915.1"/>
    </source>
</evidence>